<dbReference type="Proteomes" id="UP000037460">
    <property type="component" value="Unassembled WGS sequence"/>
</dbReference>
<dbReference type="GO" id="GO:0016592">
    <property type="term" value="C:mediator complex"/>
    <property type="evidence" value="ECO:0007669"/>
    <property type="project" value="UniProtKB-UniRule"/>
</dbReference>
<comment type="function">
    <text evidence="7">Component of the Mediator complex, a coactivator involved in the regulated transcription of nearly all RNA polymerase II-dependent genes. Mediator functions as a bridge to convey information from gene-specific regulatory proteins to the basal RNA polymerase II transcription machinery. Mediator is recruited to promoters by direct interactions with regulatory proteins and serves as a scaffold for the assembly of a functional preinitiation complex with RNA polymerase II and the general transcription factors.</text>
</comment>
<feature type="compositionally biased region" description="Basic and acidic residues" evidence="8">
    <location>
        <begin position="466"/>
        <end position="482"/>
    </location>
</feature>
<comment type="subcellular location">
    <subcellularLocation>
        <location evidence="1 7">Nucleus</location>
    </subcellularLocation>
</comment>
<evidence type="ECO:0000256" key="4">
    <source>
        <dbReference type="ARBA" id="ARBA00023159"/>
    </source>
</evidence>
<organism evidence="10 11">
    <name type="scientific">Chrysochromulina tobinii</name>
    <dbReference type="NCBI Taxonomy" id="1460289"/>
    <lineage>
        <taxon>Eukaryota</taxon>
        <taxon>Haptista</taxon>
        <taxon>Haptophyta</taxon>
        <taxon>Prymnesiophyceae</taxon>
        <taxon>Prymnesiales</taxon>
        <taxon>Chrysochromulinaceae</taxon>
        <taxon>Chrysochromulina</taxon>
    </lineage>
</organism>
<comment type="subunit">
    <text evidence="7">Component of the Mediator complex.</text>
</comment>
<evidence type="ECO:0000313" key="10">
    <source>
        <dbReference type="EMBL" id="KOO27620.1"/>
    </source>
</evidence>
<evidence type="ECO:0000256" key="5">
    <source>
        <dbReference type="ARBA" id="ARBA00023163"/>
    </source>
</evidence>
<dbReference type="GO" id="GO:0070847">
    <property type="term" value="C:core mediator complex"/>
    <property type="evidence" value="ECO:0007669"/>
    <property type="project" value="TreeGrafter"/>
</dbReference>
<comment type="similarity">
    <text evidence="2 7">Belongs to the Mediator complex subunit 14 family.</text>
</comment>
<dbReference type="InterPro" id="IPR055122">
    <property type="entry name" value="Med14_N"/>
</dbReference>
<sequence length="482" mass="52242">METLPGVVSIPLSDLVYAVIQQTHSHLLSLPQRLVHLRDFDRRAAIRQFVAASRTLLARLLVVVRWAQEQRHLIHACASDVHRIEQQRAQLRSAADEFYFLQNAAPQLGKTGLWQACAPPYDVRAALDIIQRGTYTQLPRCIDLSAERAVPAAREQAAALEWTHRVLRLRRCAWLLPEGVAVRDGRGCVIASVPGEYEIALSAYPPASGPWKVMRLRPWAQHDKHAAAGVGGGVSGRAWRSLWQRMQQLLDEAPEAQRAQPLLTIHAELHARCSQVLLDSLQRQAASLARGTQQAALLVLPARSHGIILRHEPPLLCLADGASSGAVTRPPSISTSISTSISISEALDAEALVAGAIRERSMRHLKRCAESLDEAAKAAPATSEVEIEGGLVNGSQPRQRQPATAEAPPATATPAAPVGEGMHEGLDEGHTLPMLRFSSGAALALQPRDATIHSDLLFGRAGRSRVPPDADDARAWHGARDG</sequence>
<dbReference type="InterPro" id="IPR013947">
    <property type="entry name" value="Mediator_Med14"/>
</dbReference>
<evidence type="ECO:0000256" key="3">
    <source>
        <dbReference type="ARBA" id="ARBA00023015"/>
    </source>
</evidence>
<dbReference type="PANTHER" id="PTHR12809:SF2">
    <property type="entry name" value="MEDIATOR OF RNA POLYMERASE II TRANSCRIPTION SUBUNIT 14"/>
    <property type="match status" value="1"/>
</dbReference>
<gene>
    <name evidence="10" type="ORF">Ctob_011186</name>
</gene>
<dbReference type="PANTHER" id="PTHR12809">
    <property type="entry name" value="MEDIATOR COMPLEX SUBUNIT"/>
    <property type="match status" value="1"/>
</dbReference>
<keyword evidence="6 7" id="KW-0539">Nucleus</keyword>
<dbReference type="GO" id="GO:0003712">
    <property type="term" value="F:transcription coregulator activity"/>
    <property type="evidence" value="ECO:0007669"/>
    <property type="project" value="UniProtKB-UniRule"/>
</dbReference>
<feature type="region of interest" description="Disordered" evidence="8">
    <location>
        <begin position="461"/>
        <end position="482"/>
    </location>
</feature>
<accession>A0A0M0JMA5</accession>
<evidence type="ECO:0000256" key="6">
    <source>
        <dbReference type="ARBA" id="ARBA00023242"/>
    </source>
</evidence>
<keyword evidence="5 7" id="KW-0804">Transcription</keyword>
<evidence type="ECO:0000256" key="1">
    <source>
        <dbReference type="ARBA" id="ARBA00004123"/>
    </source>
</evidence>
<keyword evidence="11" id="KW-1185">Reference proteome</keyword>
<dbReference type="Pfam" id="PF08638">
    <property type="entry name" value="Med14"/>
    <property type="match status" value="1"/>
</dbReference>
<evidence type="ECO:0000256" key="7">
    <source>
        <dbReference type="RuleBase" id="RU365082"/>
    </source>
</evidence>
<evidence type="ECO:0000256" key="2">
    <source>
        <dbReference type="ARBA" id="ARBA00007813"/>
    </source>
</evidence>
<feature type="domain" description="Mediator complex subunit MED14 N-terminal" evidence="9">
    <location>
        <begin position="10"/>
        <end position="202"/>
    </location>
</feature>
<dbReference type="AlphaFoldDB" id="A0A0M0JMA5"/>
<dbReference type="EMBL" id="JWZX01002693">
    <property type="protein sequence ID" value="KOO27620.1"/>
    <property type="molecule type" value="Genomic_DNA"/>
</dbReference>
<keyword evidence="4 7" id="KW-0010">Activator</keyword>
<proteinExistence type="inferred from homology"/>
<reference evidence="11" key="1">
    <citation type="journal article" date="2015" name="PLoS Genet.">
        <title>Genome Sequence and Transcriptome Analyses of Chrysochromulina tobin: Metabolic Tools for Enhanced Algal Fitness in the Prominent Order Prymnesiales (Haptophyceae).</title>
        <authorList>
            <person name="Hovde B.T."/>
            <person name="Deodato C.R."/>
            <person name="Hunsperger H.M."/>
            <person name="Ryken S.A."/>
            <person name="Yost W."/>
            <person name="Jha R.K."/>
            <person name="Patterson J."/>
            <person name="Monnat R.J. Jr."/>
            <person name="Barlow S.B."/>
            <person name="Starkenburg S.R."/>
            <person name="Cattolico R.A."/>
        </authorList>
    </citation>
    <scope>NUCLEOTIDE SEQUENCE</scope>
    <source>
        <strain evidence="11">CCMP291</strain>
    </source>
</reference>
<feature type="compositionally biased region" description="Low complexity" evidence="8">
    <location>
        <begin position="402"/>
        <end position="417"/>
    </location>
</feature>
<evidence type="ECO:0000313" key="11">
    <source>
        <dbReference type="Proteomes" id="UP000037460"/>
    </source>
</evidence>
<dbReference type="GO" id="GO:0006357">
    <property type="term" value="P:regulation of transcription by RNA polymerase II"/>
    <property type="evidence" value="ECO:0007669"/>
    <property type="project" value="InterPro"/>
</dbReference>
<evidence type="ECO:0000256" key="8">
    <source>
        <dbReference type="SAM" id="MobiDB-lite"/>
    </source>
</evidence>
<feature type="region of interest" description="Disordered" evidence="8">
    <location>
        <begin position="376"/>
        <end position="428"/>
    </location>
</feature>
<protein>
    <recommendedName>
        <fullName evidence="7">Mediator of RNA polymerase II transcription subunit 14</fullName>
    </recommendedName>
    <alternativeName>
        <fullName evidence="7">Mediator complex subunit 14</fullName>
    </alternativeName>
</protein>
<name>A0A0M0JMA5_9EUKA</name>
<comment type="caution">
    <text evidence="10">The sequence shown here is derived from an EMBL/GenBank/DDBJ whole genome shotgun (WGS) entry which is preliminary data.</text>
</comment>
<evidence type="ECO:0000259" key="9">
    <source>
        <dbReference type="Pfam" id="PF08638"/>
    </source>
</evidence>
<keyword evidence="3 7" id="KW-0805">Transcription regulation</keyword>